<evidence type="ECO:0000256" key="1">
    <source>
        <dbReference type="ARBA" id="ARBA00022737"/>
    </source>
</evidence>
<comment type="caution">
    <text evidence="4">The sequence shown here is derived from an EMBL/GenBank/DDBJ whole genome shotgun (WGS) entry which is preliminary data.</text>
</comment>
<feature type="chain" id="PRO_5040151844" evidence="2">
    <location>
        <begin position="26"/>
        <end position="790"/>
    </location>
</feature>
<keyword evidence="2" id="KW-0732">Signal</keyword>
<dbReference type="PROSITE" id="PS50825">
    <property type="entry name" value="HYR"/>
    <property type="match status" value="4"/>
</dbReference>
<sequence>MEMICKTKFLLLCLLELSALSVLNARPCRSGYCNGGRRTFRYGGKIMSGCPFQDKNIQENAVCTRNGNTVPSRAQGVVTYGNRVDNLPNKLFCYGPDPHLSRYSGRNIYHRAPIICRPLDQHAPQAHCPPDVTLNIPQSSKQTELQFSANCSDNSGEIIKPNCTRQQNGEFLSLDNNLETVTCTCTDKSSNFDQCNFTVGVIDQHAPQAHCPPDVTLNIPPSSKQTELQFSANCSDNSGEIIKPNCTRQQNGEFLSLDNNLETVTCTCTDKSSNFDQCDFTVGVIDQHAPQAHCPPDVTLNIPPSSKQTELQFSANCSDNSGEIIKPNCTRQQNGEFLSLDNNLETVACTCTDKSSNFDQCDFTVGVIDQHAPQAHCPPDVTLNIPQSSKQTELQFSANCSDNSGEIIKPNCTRQQNGEFLSLDNNFETVACTCTDKSSNFDQCNFTVGVIDQHAPQAHCPPDVTLNIPPSSKQTELQFSANCSDNSGEIIKPNCTRQQNGEFLSLDNNLETVTCTCTDKSFNFDQCDFTVGVIDQHAPQAHCPPEVTLYIPQSSKQTELQFSANCSDNSGEIIKPNCTRQQNGEFLSLDNNLETVTCTCTDKSSNFDQCDFTVGVIDQHAPQAHCPPDLTLNIPQSSKQTELQFSANCSDNSGEIIKPNCTRQQNGEFLSLDNNLETVTCTCTDKSFNFDQCDFTVGVIDQHAPQAHCPPEVTLYIPQSSKQTELQFSANCSDNSGEIIKPNCTRQQNGEFLSLDNNLETVTCTCTDKSSNFDQCDFTVGVRGKYLVFP</sequence>
<protein>
    <submittedName>
        <fullName evidence="4">Hyalin</fullName>
    </submittedName>
</protein>
<dbReference type="InterPro" id="IPR043555">
    <property type="entry name" value="SRPX-like"/>
</dbReference>
<proteinExistence type="predicted"/>
<evidence type="ECO:0000259" key="3">
    <source>
        <dbReference type="PROSITE" id="PS50825"/>
    </source>
</evidence>
<dbReference type="PANTHER" id="PTHR46343:SF2">
    <property type="entry name" value="SUSHI_VON WILLEBRAND FACTOR TYPE A_EGF_PENTRAXIN DOMAIN-CONTAINING 1"/>
    <property type="match status" value="1"/>
</dbReference>
<evidence type="ECO:0000313" key="4">
    <source>
        <dbReference type="EMBL" id="KAJ8051089.1"/>
    </source>
</evidence>
<dbReference type="Proteomes" id="UP001152320">
    <property type="component" value="Chromosome 1"/>
</dbReference>
<feature type="domain" description="HYR" evidence="3">
    <location>
        <begin position="202"/>
        <end position="286"/>
    </location>
</feature>
<feature type="domain" description="HYR" evidence="3">
    <location>
        <begin position="534"/>
        <end position="618"/>
    </location>
</feature>
<evidence type="ECO:0000256" key="2">
    <source>
        <dbReference type="SAM" id="SignalP"/>
    </source>
</evidence>
<dbReference type="AlphaFoldDB" id="A0A9Q1HKV6"/>
<evidence type="ECO:0000313" key="5">
    <source>
        <dbReference type="Proteomes" id="UP001152320"/>
    </source>
</evidence>
<keyword evidence="5" id="KW-1185">Reference proteome</keyword>
<accession>A0A9Q1HKV6</accession>
<keyword evidence="1" id="KW-0677">Repeat</keyword>
<feature type="signal peptide" evidence="2">
    <location>
        <begin position="1"/>
        <end position="25"/>
    </location>
</feature>
<feature type="domain" description="HYR" evidence="3">
    <location>
        <begin position="368"/>
        <end position="452"/>
    </location>
</feature>
<name>A0A9Q1HKV6_HOLLE</name>
<organism evidence="4 5">
    <name type="scientific">Holothuria leucospilota</name>
    <name type="common">Black long sea cucumber</name>
    <name type="synonym">Mertensiothuria leucospilota</name>
    <dbReference type="NCBI Taxonomy" id="206669"/>
    <lineage>
        <taxon>Eukaryota</taxon>
        <taxon>Metazoa</taxon>
        <taxon>Echinodermata</taxon>
        <taxon>Eleutherozoa</taxon>
        <taxon>Echinozoa</taxon>
        <taxon>Holothuroidea</taxon>
        <taxon>Aspidochirotacea</taxon>
        <taxon>Aspidochirotida</taxon>
        <taxon>Holothuriidae</taxon>
        <taxon>Holothuria</taxon>
    </lineage>
</organism>
<reference evidence="4" key="1">
    <citation type="submission" date="2021-10" db="EMBL/GenBank/DDBJ databases">
        <title>Tropical sea cucumber genome reveals ecological adaptation and Cuvierian tubules defense mechanism.</title>
        <authorList>
            <person name="Chen T."/>
        </authorList>
    </citation>
    <scope>NUCLEOTIDE SEQUENCE</scope>
    <source>
        <strain evidence="4">Nanhai2018</strain>
        <tissue evidence="4">Muscle</tissue>
    </source>
</reference>
<gene>
    <name evidence="4" type="ORF">HOLleu_04526</name>
</gene>
<dbReference type="PANTHER" id="PTHR46343">
    <property type="entry name" value="HYR DOMAIN-CONTAINING PROTEIN"/>
    <property type="match status" value="1"/>
</dbReference>
<dbReference type="InterPro" id="IPR003410">
    <property type="entry name" value="HYR_dom"/>
</dbReference>
<dbReference type="Pfam" id="PF02494">
    <property type="entry name" value="HYR"/>
    <property type="match status" value="2"/>
</dbReference>
<dbReference type="EMBL" id="JAIZAY010000001">
    <property type="protein sequence ID" value="KAJ8051089.1"/>
    <property type="molecule type" value="Genomic_DNA"/>
</dbReference>
<feature type="domain" description="HYR" evidence="3">
    <location>
        <begin position="700"/>
        <end position="784"/>
    </location>
</feature>